<dbReference type="AlphaFoldDB" id="A0A453F7L5"/>
<name>A0A453F7L5_AEGTS</name>
<dbReference type="Proteomes" id="UP000015105">
    <property type="component" value="Chromosome 3D"/>
</dbReference>
<dbReference type="EnsemblPlants" id="AET3Gv20600800.2">
    <property type="protein sequence ID" value="AET3Gv20600800.2"/>
    <property type="gene ID" value="AET3Gv20600800"/>
</dbReference>
<reference evidence="1" key="5">
    <citation type="journal article" date="2021" name="G3 (Bethesda)">
        <title>Aegilops tauschii genome assembly Aet v5.0 features greater sequence contiguity and improved annotation.</title>
        <authorList>
            <person name="Wang L."/>
            <person name="Zhu T."/>
            <person name="Rodriguez J.C."/>
            <person name="Deal K.R."/>
            <person name="Dubcovsky J."/>
            <person name="McGuire P.E."/>
            <person name="Lux T."/>
            <person name="Spannagl M."/>
            <person name="Mayer K.F.X."/>
            <person name="Baldrich P."/>
            <person name="Meyers B.C."/>
            <person name="Huo N."/>
            <person name="Gu Y.Q."/>
            <person name="Zhou H."/>
            <person name="Devos K.M."/>
            <person name="Bennetzen J.L."/>
            <person name="Unver T."/>
            <person name="Budak H."/>
            <person name="Gulick P.J."/>
            <person name="Galiba G."/>
            <person name="Kalapos B."/>
            <person name="Nelson D.R."/>
            <person name="Li P."/>
            <person name="You F.M."/>
            <person name="Luo M.C."/>
            <person name="Dvorak J."/>
        </authorList>
    </citation>
    <scope>NUCLEOTIDE SEQUENCE [LARGE SCALE GENOMIC DNA]</scope>
    <source>
        <strain evidence="1">cv. AL8/78</strain>
    </source>
</reference>
<reference evidence="1" key="3">
    <citation type="journal article" date="2017" name="Nature">
        <title>Genome sequence of the progenitor of the wheat D genome Aegilops tauschii.</title>
        <authorList>
            <person name="Luo M.C."/>
            <person name="Gu Y.Q."/>
            <person name="Puiu D."/>
            <person name="Wang H."/>
            <person name="Twardziok S.O."/>
            <person name="Deal K.R."/>
            <person name="Huo N."/>
            <person name="Zhu T."/>
            <person name="Wang L."/>
            <person name="Wang Y."/>
            <person name="McGuire P.E."/>
            <person name="Liu S."/>
            <person name="Long H."/>
            <person name="Ramasamy R.K."/>
            <person name="Rodriguez J.C."/>
            <person name="Van S.L."/>
            <person name="Yuan L."/>
            <person name="Wang Z."/>
            <person name="Xia Z."/>
            <person name="Xiao L."/>
            <person name="Anderson O.D."/>
            <person name="Ouyang S."/>
            <person name="Liang Y."/>
            <person name="Zimin A.V."/>
            <person name="Pertea G."/>
            <person name="Qi P."/>
            <person name="Bennetzen J.L."/>
            <person name="Dai X."/>
            <person name="Dawson M.W."/>
            <person name="Muller H.G."/>
            <person name="Kugler K."/>
            <person name="Rivarola-Duarte L."/>
            <person name="Spannagl M."/>
            <person name="Mayer K.F.X."/>
            <person name="Lu F.H."/>
            <person name="Bevan M.W."/>
            <person name="Leroy P."/>
            <person name="Li P."/>
            <person name="You F.M."/>
            <person name="Sun Q."/>
            <person name="Liu Z."/>
            <person name="Lyons E."/>
            <person name="Wicker T."/>
            <person name="Salzberg S.L."/>
            <person name="Devos K.M."/>
            <person name="Dvorak J."/>
        </authorList>
    </citation>
    <scope>NUCLEOTIDE SEQUENCE [LARGE SCALE GENOMIC DNA]</scope>
    <source>
        <strain evidence="1">cv. AL8/78</strain>
    </source>
</reference>
<proteinExistence type="predicted"/>
<reference evidence="2" key="2">
    <citation type="journal article" date="2017" name="Nat. Plants">
        <title>The Aegilops tauschii genome reveals multiple impacts of transposons.</title>
        <authorList>
            <person name="Zhao G."/>
            <person name="Zou C."/>
            <person name="Li K."/>
            <person name="Wang K."/>
            <person name="Li T."/>
            <person name="Gao L."/>
            <person name="Zhang X."/>
            <person name="Wang H."/>
            <person name="Yang Z."/>
            <person name="Liu X."/>
            <person name="Jiang W."/>
            <person name="Mao L."/>
            <person name="Kong X."/>
            <person name="Jiao Y."/>
            <person name="Jia J."/>
        </authorList>
    </citation>
    <scope>NUCLEOTIDE SEQUENCE [LARGE SCALE GENOMIC DNA]</scope>
    <source>
        <strain evidence="2">cv. AL8/78</strain>
    </source>
</reference>
<keyword evidence="2" id="KW-1185">Reference proteome</keyword>
<reference evidence="1" key="4">
    <citation type="submission" date="2019-03" db="UniProtKB">
        <authorList>
            <consortium name="EnsemblPlants"/>
        </authorList>
    </citation>
    <scope>IDENTIFICATION</scope>
</reference>
<evidence type="ECO:0000313" key="1">
    <source>
        <dbReference type="EnsemblPlants" id="AET3Gv20600800.2"/>
    </source>
</evidence>
<sequence length="50" mass="5828">MLDIRIVRYPSLTQSVDTLCSLLYNYLLYHSCEAEQNISEYLIVVFSPRG</sequence>
<organism evidence="1 2">
    <name type="scientific">Aegilops tauschii subsp. strangulata</name>
    <name type="common">Goatgrass</name>
    <dbReference type="NCBI Taxonomy" id="200361"/>
    <lineage>
        <taxon>Eukaryota</taxon>
        <taxon>Viridiplantae</taxon>
        <taxon>Streptophyta</taxon>
        <taxon>Embryophyta</taxon>
        <taxon>Tracheophyta</taxon>
        <taxon>Spermatophyta</taxon>
        <taxon>Magnoliopsida</taxon>
        <taxon>Liliopsida</taxon>
        <taxon>Poales</taxon>
        <taxon>Poaceae</taxon>
        <taxon>BOP clade</taxon>
        <taxon>Pooideae</taxon>
        <taxon>Triticodae</taxon>
        <taxon>Triticeae</taxon>
        <taxon>Triticinae</taxon>
        <taxon>Aegilops</taxon>
    </lineage>
</organism>
<evidence type="ECO:0000313" key="2">
    <source>
        <dbReference type="Proteomes" id="UP000015105"/>
    </source>
</evidence>
<reference evidence="2" key="1">
    <citation type="journal article" date="2014" name="Science">
        <title>Ancient hybridizations among the ancestral genomes of bread wheat.</title>
        <authorList>
            <consortium name="International Wheat Genome Sequencing Consortium,"/>
            <person name="Marcussen T."/>
            <person name="Sandve S.R."/>
            <person name="Heier L."/>
            <person name="Spannagl M."/>
            <person name="Pfeifer M."/>
            <person name="Jakobsen K.S."/>
            <person name="Wulff B.B."/>
            <person name="Steuernagel B."/>
            <person name="Mayer K.F."/>
            <person name="Olsen O.A."/>
        </authorList>
    </citation>
    <scope>NUCLEOTIDE SEQUENCE [LARGE SCALE GENOMIC DNA]</scope>
    <source>
        <strain evidence="2">cv. AL8/78</strain>
    </source>
</reference>
<accession>A0A453F7L5</accession>
<dbReference type="Gramene" id="AET3Gv20600800.2">
    <property type="protein sequence ID" value="AET3Gv20600800.2"/>
    <property type="gene ID" value="AET3Gv20600800"/>
</dbReference>
<protein>
    <submittedName>
        <fullName evidence="1">Uncharacterized protein</fullName>
    </submittedName>
</protein>